<evidence type="ECO:0000313" key="18">
    <source>
        <dbReference type="Ensembl" id="ENSECRP00000011635.1"/>
    </source>
</evidence>
<dbReference type="Ensembl" id="ENSECRT00000011826.1">
    <property type="protein sequence ID" value="ENSECRP00000011635.1"/>
    <property type="gene ID" value="ENSECRG00000007751.1"/>
</dbReference>
<keyword evidence="11" id="KW-0443">Lipid metabolism</keyword>
<evidence type="ECO:0000313" key="19">
    <source>
        <dbReference type="Proteomes" id="UP000694620"/>
    </source>
</evidence>
<dbReference type="Pfam" id="PF00067">
    <property type="entry name" value="p450"/>
    <property type="match status" value="2"/>
</dbReference>
<dbReference type="PANTHER" id="PTHR24306">
    <property type="match status" value="1"/>
</dbReference>
<keyword evidence="19" id="KW-1185">Reference proteome</keyword>
<dbReference type="PIRSF" id="PIRSF000047">
    <property type="entry name" value="Cytochrome_CYPVIIA1"/>
    <property type="match status" value="1"/>
</dbReference>
<evidence type="ECO:0000256" key="1">
    <source>
        <dbReference type="ARBA" id="ARBA00001971"/>
    </source>
</evidence>
<keyword evidence="7 13" id="KW-0479">Metal-binding</keyword>
<dbReference type="PRINTS" id="PR00465">
    <property type="entry name" value="EP450IV"/>
</dbReference>
<dbReference type="GO" id="GO:0020037">
    <property type="term" value="F:heme binding"/>
    <property type="evidence" value="ECO:0007669"/>
    <property type="project" value="InterPro"/>
</dbReference>
<dbReference type="InterPro" id="IPR002403">
    <property type="entry name" value="Cyt_P450_E_grp-IV"/>
</dbReference>
<evidence type="ECO:0000256" key="15">
    <source>
        <dbReference type="PIRSR" id="PIRSR000047-2"/>
    </source>
</evidence>
<evidence type="ECO:0000256" key="5">
    <source>
        <dbReference type="ARBA" id="ARBA00022617"/>
    </source>
</evidence>
<keyword evidence="6 17" id="KW-0812">Transmembrane</keyword>
<dbReference type="InterPro" id="IPR036396">
    <property type="entry name" value="Cyt_P450_sf"/>
</dbReference>
<evidence type="ECO:0000256" key="2">
    <source>
        <dbReference type="ARBA" id="ARBA00004389"/>
    </source>
</evidence>
<dbReference type="GO" id="GO:0005506">
    <property type="term" value="F:iron ion binding"/>
    <property type="evidence" value="ECO:0007669"/>
    <property type="project" value="InterPro"/>
</dbReference>
<name>A0A8C4S4Y8_ERPCA</name>
<dbReference type="SUPFAM" id="SSF48264">
    <property type="entry name" value="Cytochrome P450"/>
    <property type="match status" value="1"/>
</dbReference>
<accession>A0A8C4S4Y8</accession>
<dbReference type="GeneTree" id="ENSGT00940000153709"/>
<evidence type="ECO:0000256" key="8">
    <source>
        <dbReference type="ARBA" id="ARBA00022824"/>
    </source>
</evidence>
<reference evidence="18" key="2">
    <citation type="submission" date="2025-08" db="UniProtKB">
        <authorList>
            <consortium name="Ensembl"/>
        </authorList>
    </citation>
    <scope>IDENTIFICATION</scope>
</reference>
<dbReference type="GO" id="GO:0008397">
    <property type="term" value="F:sterol 12-alpha-hydroxylase activity"/>
    <property type="evidence" value="ECO:0007669"/>
    <property type="project" value="TreeGrafter"/>
</dbReference>
<evidence type="ECO:0000256" key="12">
    <source>
        <dbReference type="ARBA" id="ARBA00023136"/>
    </source>
</evidence>
<evidence type="ECO:0000256" key="13">
    <source>
        <dbReference type="PIRNR" id="PIRNR000047"/>
    </source>
</evidence>
<dbReference type="PANTHER" id="PTHR24306:SF0">
    <property type="entry name" value="7-ALPHA-HYDROXYCHOLEST-4-EN-3-ONE 12-ALPHA-HYDROXYLASE"/>
    <property type="match status" value="1"/>
</dbReference>
<dbReference type="InterPro" id="IPR024204">
    <property type="entry name" value="Cyt_P450_CYP7A1-type"/>
</dbReference>
<dbReference type="InterPro" id="IPR001128">
    <property type="entry name" value="Cyt_P450"/>
</dbReference>
<reference evidence="18" key="1">
    <citation type="submission" date="2021-06" db="EMBL/GenBank/DDBJ databases">
        <authorList>
            <consortium name="Wellcome Sanger Institute Data Sharing"/>
        </authorList>
    </citation>
    <scope>NUCLEOTIDE SEQUENCE [LARGE SCALE GENOMIC DNA]</scope>
</reference>
<dbReference type="AlphaFoldDB" id="A0A8C4S4Y8"/>
<evidence type="ECO:0000256" key="6">
    <source>
        <dbReference type="ARBA" id="ARBA00022692"/>
    </source>
</evidence>
<sequence>ILLWSPTLQVRTGTRGDKKNLGSFRRRRSGEPPLDKGPLPWLGHVLDFRRDPVNFLKKMQKKHGDIFTVEAQEKLDFSIFAEQMVRRVFGYHALEEDHQLALLSTKKHLMGDGLELMTQAMMTNLQKLMLHSLGSARGSNPWTEDSLYRFSYNIVFRAGYLAIFGTASSESAGTLQKADEQDRLESEELFLEFRKYDQLVSDLAYGVLHPRRKMEAERLKRLFWRALSVEKVREKDNTSRWVTEQCQEREERGVQRPMLGRFMLVLLFVSQGNTGPSAFWLLFYLMRHPEAMKAVQEEVDRVLKETGQQVYPGGPPIDLTRDMLLRTPVLDSAVEETLRLTAAALLTRSVVQDMKLKMANGREFALRKGDWMSLFPYVAAQMDPSVHPEPHIFKYDRFLTPQGTKKTDFYKDGKKLKFYNMPWGAGVSMCPGRFFASNELKQFVFLMLTYFDLELLRPDEEFTAADMTRWGIGLTHPTRDVRFRYQLRF</sequence>
<proteinExistence type="inferred from homology"/>
<evidence type="ECO:0000256" key="7">
    <source>
        <dbReference type="ARBA" id="ARBA00022723"/>
    </source>
</evidence>
<dbReference type="PRINTS" id="PR00385">
    <property type="entry name" value="P450"/>
</dbReference>
<evidence type="ECO:0000256" key="16">
    <source>
        <dbReference type="SAM" id="MobiDB-lite"/>
    </source>
</evidence>
<reference evidence="18" key="3">
    <citation type="submission" date="2025-09" db="UniProtKB">
        <authorList>
            <consortium name="Ensembl"/>
        </authorList>
    </citation>
    <scope>IDENTIFICATION</scope>
</reference>
<feature type="binding site" evidence="15">
    <location>
        <position position="273"/>
    </location>
    <ligand>
        <name>substrate</name>
    </ligand>
</feature>
<evidence type="ECO:0000256" key="10">
    <source>
        <dbReference type="ARBA" id="ARBA00023004"/>
    </source>
</evidence>
<keyword evidence="4" id="KW-0444">Lipid biosynthesis</keyword>
<dbReference type="Proteomes" id="UP000694620">
    <property type="component" value="Chromosome 2"/>
</dbReference>
<evidence type="ECO:0000256" key="9">
    <source>
        <dbReference type="ARBA" id="ARBA00022989"/>
    </source>
</evidence>
<comment type="cofactor">
    <cofactor evidence="1 13 14">
        <name>heme</name>
        <dbReference type="ChEBI" id="CHEBI:30413"/>
    </cofactor>
</comment>
<dbReference type="FunFam" id="1.10.630.10:FF:000025">
    <property type="entry name" value="Prostaglandin I2 (prostacyclin) synthase"/>
    <property type="match status" value="1"/>
</dbReference>
<evidence type="ECO:0000256" key="14">
    <source>
        <dbReference type="PIRSR" id="PIRSR000047-1"/>
    </source>
</evidence>
<feature type="binding site" evidence="15">
    <location>
        <position position="87"/>
    </location>
    <ligand>
        <name>substrate</name>
    </ligand>
</feature>
<evidence type="ECO:0000256" key="4">
    <source>
        <dbReference type="ARBA" id="ARBA00022516"/>
    </source>
</evidence>
<feature type="binding site" description="axial binding residue" evidence="14">
    <location>
        <position position="430"/>
    </location>
    <ligand>
        <name>heme</name>
        <dbReference type="ChEBI" id="CHEBI:30413"/>
    </ligand>
    <ligandPart>
        <name>Fe</name>
        <dbReference type="ChEBI" id="CHEBI:18248"/>
    </ligandPart>
</feature>
<feature type="transmembrane region" description="Helical" evidence="17">
    <location>
        <begin position="262"/>
        <end position="286"/>
    </location>
</feature>
<organism evidence="18 19">
    <name type="scientific">Erpetoichthys calabaricus</name>
    <name type="common">Rope fish</name>
    <name type="synonym">Calamoichthys calabaricus</name>
    <dbReference type="NCBI Taxonomy" id="27687"/>
    <lineage>
        <taxon>Eukaryota</taxon>
        <taxon>Metazoa</taxon>
        <taxon>Chordata</taxon>
        <taxon>Craniata</taxon>
        <taxon>Vertebrata</taxon>
        <taxon>Euteleostomi</taxon>
        <taxon>Actinopterygii</taxon>
        <taxon>Polypteriformes</taxon>
        <taxon>Polypteridae</taxon>
        <taxon>Erpetoichthys</taxon>
    </lineage>
</organism>
<keyword evidence="10 13" id="KW-0408">Iron</keyword>
<dbReference type="Gene3D" id="1.10.630.10">
    <property type="entry name" value="Cytochrome P450"/>
    <property type="match status" value="1"/>
</dbReference>
<keyword evidence="5 13" id="KW-0349">Heme</keyword>
<keyword evidence="9 17" id="KW-1133">Transmembrane helix</keyword>
<dbReference type="GO" id="GO:0005789">
    <property type="term" value="C:endoplasmic reticulum membrane"/>
    <property type="evidence" value="ECO:0007669"/>
    <property type="project" value="UniProtKB-SubCell"/>
</dbReference>
<protein>
    <submittedName>
        <fullName evidence="18">Uncharacterized protein</fullName>
    </submittedName>
</protein>
<dbReference type="GO" id="GO:0006629">
    <property type="term" value="P:lipid metabolic process"/>
    <property type="evidence" value="ECO:0007669"/>
    <property type="project" value="UniProtKB-KW"/>
</dbReference>
<evidence type="ECO:0000256" key="3">
    <source>
        <dbReference type="ARBA" id="ARBA00010617"/>
    </source>
</evidence>
<keyword evidence="8 13" id="KW-0256">Endoplasmic reticulum</keyword>
<evidence type="ECO:0000256" key="11">
    <source>
        <dbReference type="ARBA" id="ARBA00023098"/>
    </source>
</evidence>
<feature type="region of interest" description="Disordered" evidence="16">
    <location>
        <begin position="15"/>
        <end position="36"/>
    </location>
</feature>
<evidence type="ECO:0000256" key="17">
    <source>
        <dbReference type="SAM" id="Phobius"/>
    </source>
</evidence>
<comment type="similarity">
    <text evidence="3 13">Belongs to the cytochrome P450 family.</text>
</comment>
<keyword evidence="12 13" id="KW-0472">Membrane</keyword>
<comment type="subcellular location">
    <subcellularLocation>
        <location evidence="2">Endoplasmic reticulum membrane</location>
        <topology evidence="2">Single-pass membrane protein</topology>
    </subcellularLocation>
</comment>